<evidence type="ECO:0000313" key="4">
    <source>
        <dbReference type="EMBL" id="RGV75027.1"/>
    </source>
</evidence>
<accession>A0A1Y4PM18</accession>
<reference evidence="4 5" key="1">
    <citation type="submission" date="2018-08" db="EMBL/GenBank/DDBJ databases">
        <title>A genome reference for cultivated species of the human gut microbiota.</title>
        <authorList>
            <person name="Zou Y."/>
            <person name="Xue W."/>
            <person name="Luo G."/>
        </authorList>
    </citation>
    <scope>NUCLEOTIDE SEQUENCE [LARGE SCALE GENOMIC DNA]</scope>
    <source>
        <strain evidence="4 5">AF14-1AC</strain>
    </source>
</reference>
<comment type="cofactor">
    <cofactor evidence="1">
        <name>Ca(2+)</name>
        <dbReference type="ChEBI" id="CHEBI:29108"/>
    </cofactor>
</comment>
<dbReference type="InterPro" id="IPR029486">
    <property type="entry name" value="GH97_N"/>
</dbReference>
<name>A0A1Y4PM18_9BACT</name>
<keyword evidence="3" id="KW-0106">Calcium</keyword>
<evidence type="ECO:0000256" key="2">
    <source>
        <dbReference type="ARBA" id="ARBA00011245"/>
    </source>
</evidence>
<dbReference type="InterPro" id="IPR014718">
    <property type="entry name" value="GH-type_carb-bd"/>
</dbReference>
<dbReference type="Proteomes" id="UP000283678">
    <property type="component" value="Unassembled WGS sequence"/>
</dbReference>
<gene>
    <name evidence="4" type="ORF">DWW04_13575</name>
</gene>
<comment type="caution">
    <text evidence="4">The sequence shown here is derived from an EMBL/GenBank/DDBJ whole genome shotgun (WGS) entry which is preliminary data.</text>
</comment>
<dbReference type="Gene3D" id="2.70.98.10">
    <property type="match status" value="1"/>
</dbReference>
<dbReference type="EMBL" id="QRZL01000013">
    <property type="protein sequence ID" value="RGV75027.1"/>
    <property type="molecule type" value="Genomic_DNA"/>
</dbReference>
<protein>
    <submittedName>
        <fullName evidence="4">Uncharacterized protein</fullName>
    </submittedName>
</protein>
<sequence length="271" mass="30689">MRRVILFFSLLLATGVSAQHFQISSPDGRIQMEVCNEKTLSYSVVYKNKVLVADSPLGFEFKDEKPMQGNFALLNVPQAEARSESWIPVVKNKHEEVQLHWNEMTFNLEEKEGNRRRMDFVVRVYDEGVAFRYQLYGGRKIGNRQITKELTGFSLPADATGWAAKYKRNYTSSQESEFVKTTLNYLPADTVAGLPFLVEVDKQNYVAITEACIDDYPGFYIGKGNSAQEGNQVLATRLSPLPGEKEDGVKARFFEKMATPWRVILVGDHPG</sequence>
<dbReference type="PANTHER" id="PTHR35803">
    <property type="entry name" value="GLUCAN 1,4-ALPHA-GLUCOSIDASE SUSB-RELATED"/>
    <property type="match status" value="1"/>
</dbReference>
<proteinExistence type="predicted"/>
<comment type="subunit">
    <text evidence="2">Monomer.</text>
</comment>
<evidence type="ECO:0000313" key="5">
    <source>
        <dbReference type="Proteomes" id="UP000283678"/>
    </source>
</evidence>
<dbReference type="RefSeq" id="WP_007846033.1">
    <property type="nucleotide sequence ID" value="NZ_BAABYF010000001.1"/>
</dbReference>
<organism evidence="4 5">
    <name type="scientific">Phocaeicola dorei</name>
    <dbReference type="NCBI Taxonomy" id="357276"/>
    <lineage>
        <taxon>Bacteria</taxon>
        <taxon>Pseudomonadati</taxon>
        <taxon>Bacteroidota</taxon>
        <taxon>Bacteroidia</taxon>
        <taxon>Bacteroidales</taxon>
        <taxon>Bacteroidaceae</taxon>
        <taxon>Phocaeicola</taxon>
    </lineage>
</organism>
<dbReference type="Pfam" id="PF14508">
    <property type="entry name" value="GH97_N"/>
    <property type="match status" value="1"/>
</dbReference>
<dbReference type="GO" id="GO:0030246">
    <property type="term" value="F:carbohydrate binding"/>
    <property type="evidence" value="ECO:0007669"/>
    <property type="project" value="InterPro"/>
</dbReference>
<evidence type="ECO:0000256" key="3">
    <source>
        <dbReference type="ARBA" id="ARBA00022837"/>
    </source>
</evidence>
<evidence type="ECO:0000256" key="1">
    <source>
        <dbReference type="ARBA" id="ARBA00001913"/>
    </source>
</evidence>
<dbReference type="AlphaFoldDB" id="A0A1Y4PM18"/>
<dbReference type="InterPro" id="IPR052720">
    <property type="entry name" value="Glycosyl_hydrolase_97"/>
</dbReference>